<dbReference type="InterPro" id="IPR003691">
    <property type="entry name" value="FluC"/>
</dbReference>
<dbReference type="RefSeq" id="WP_181645142.1">
    <property type="nucleotide sequence ID" value="NZ_WSEK01000004.1"/>
</dbReference>
<evidence type="ECO:0000313" key="12">
    <source>
        <dbReference type="Proteomes" id="UP000473525"/>
    </source>
</evidence>
<keyword evidence="10" id="KW-0406">Ion transport</keyword>
<feature type="transmembrane region" description="Helical" evidence="10">
    <location>
        <begin position="85"/>
        <end position="107"/>
    </location>
</feature>
<protein>
    <recommendedName>
        <fullName evidence="10">Fluoride-specific ion channel FluC</fullName>
    </recommendedName>
</protein>
<keyword evidence="12" id="KW-1185">Reference proteome</keyword>
<keyword evidence="10" id="KW-0915">Sodium</keyword>
<evidence type="ECO:0000256" key="1">
    <source>
        <dbReference type="ARBA" id="ARBA00004651"/>
    </source>
</evidence>
<dbReference type="AlphaFoldDB" id="A0A6L6XSN7"/>
<dbReference type="GO" id="GO:0046872">
    <property type="term" value="F:metal ion binding"/>
    <property type="evidence" value="ECO:0007669"/>
    <property type="project" value="UniProtKB-KW"/>
</dbReference>
<reference evidence="11 12" key="1">
    <citation type="submission" date="2019-12" db="EMBL/GenBank/DDBJ databases">
        <authorList>
            <person name="Huq M.A."/>
        </authorList>
    </citation>
    <scope>NUCLEOTIDE SEQUENCE [LARGE SCALE GENOMIC DNA]</scope>
    <source>
        <strain evidence="11 12">MAH-18</strain>
    </source>
</reference>
<keyword evidence="5 10" id="KW-0472">Membrane</keyword>
<comment type="activity regulation">
    <text evidence="10">Na(+) is not transported, but it plays an essential structural role and its presence is essential for fluoride channel function.</text>
</comment>
<dbReference type="EMBL" id="WSEK01000004">
    <property type="protein sequence ID" value="MVQ49486.1"/>
    <property type="molecule type" value="Genomic_DNA"/>
</dbReference>
<dbReference type="HAMAP" id="MF_00454">
    <property type="entry name" value="FluC"/>
    <property type="match status" value="1"/>
</dbReference>
<dbReference type="GO" id="GO:0140114">
    <property type="term" value="P:cellular detoxification of fluoride"/>
    <property type="evidence" value="ECO:0007669"/>
    <property type="project" value="UniProtKB-UniRule"/>
</dbReference>
<feature type="transmembrane region" description="Helical" evidence="10">
    <location>
        <begin position="55"/>
        <end position="73"/>
    </location>
</feature>
<keyword evidence="10" id="KW-0813">Transport</keyword>
<evidence type="ECO:0000256" key="2">
    <source>
        <dbReference type="ARBA" id="ARBA00022475"/>
    </source>
</evidence>
<dbReference type="PANTHER" id="PTHR28259:SF1">
    <property type="entry name" value="FLUORIDE EXPORT PROTEIN 1-RELATED"/>
    <property type="match status" value="1"/>
</dbReference>
<evidence type="ECO:0000256" key="8">
    <source>
        <dbReference type="ARBA" id="ARBA00035585"/>
    </source>
</evidence>
<evidence type="ECO:0000256" key="7">
    <source>
        <dbReference type="ARBA" id="ARBA00035120"/>
    </source>
</evidence>
<sequence>MTALLVALGAAVGAPLRFVVATRLDGRLPWGTLVVNVLGSALLGVLSAMSLSEHAGALLATGFCGGFTTYSAFAVQTHDLGPRQGAAYAGLTVVLSLAACAGGFALYA</sequence>
<comment type="catalytic activity">
    <reaction evidence="8">
        <text>fluoride(in) = fluoride(out)</text>
        <dbReference type="Rhea" id="RHEA:76159"/>
        <dbReference type="ChEBI" id="CHEBI:17051"/>
    </reaction>
    <physiologicalReaction direction="left-to-right" evidence="8">
        <dbReference type="Rhea" id="RHEA:76160"/>
    </physiologicalReaction>
</comment>
<gene>
    <name evidence="10" type="primary">fluC</name>
    <name evidence="10" type="synonym">crcB</name>
    <name evidence="11" type="ORF">GON03_09855</name>
</gene>
<keyword evidence="10" id="KW-0479">Metal-binding</keyword>
<evidence type="ECO:0000256" key="9">
    <source>
        <dbReference type="ARBA" id="ARBA00049940"/>
    </source>
</evidence>
<dbReference type="GO" id="GO:0062054">
    <property type="term" value="F:fluoride channel activity"/>
    <property type="evidence" value="ECO:0007669"/>
    <property type="project" value="UniProtKB-UniRule"/>
</dbReference>
<evidence type="ECO:0000256" key="5">
    <source>
        <dbReference type="ARBA" id="ARBA00023136"/>
    </source>
</evidence>
<keyword evidence="3 10" id="KW-0812">Transmembrane</keyword>
<comment type="caution">
    <text evidence="11">The sequence shown here is derived from an EMBL/GenBank/DDBJ whole genome shotgun (WGS) entry which is preliminary data.</text>
</comment>
<name>A0A6L6XSN7_9ACTN</name>
<accession>A0A6L6XSN7</accession>
<dbReference type="PANTHER" id="PTHR28259">
    <property type="entry name" value="FLUORIDE EXPORT PROTEIN 1-RELATED"/>
    <property type="match status" value="1"/>
</dbReference>
<feature type="binding site" evidence="10">
    <location>
        <position position="68"/>
    </location>
    <ligand>
        <name>Na(+)</name>
        <dbReference type="ChEBI" id="CHEBI:29101"/>
        <note>structural</note>
    </ligand>
</feature>
<dbReference type="Pfam" id="PF02537">
    <property type="entry name" value="CRCB"/>
    <property type="match status" value="1"/>
</dbReference>
<comment type="function">
    <text evidence="9 10">Fluoride-specific ion channel. Important for reducing fluoride concentration in the cell, thus reducing its toxicity.</text>
</comment>
<comment type="similarity">
    <text evidence="7 10">Belongs to the fluoride channel Fluc/FEX (TC 1.A.43) family.</text>
</comment>
<keyword evidence="2 10" id="KW-1003">Cell membrane</keyword>
<dbReference type="GO" id="GO:0005886">
    <property type="term" value="C:plasma membrane"/>
    <property type="evidence" value="ECO:0007669"/>
    <property type="project" value="UniProtKB-SubCell"/>
</dbReference>
<comment type="subcellular location">
    <subcellularLocation>
        <location evidence="1 10">Cell membrane</location>
        <topology evidence="1 10">Multi-pass membrane protein</topology>
    </subcellularLocation>
</comment>
<evidence type="ECO:0000256" key="3">
    <source>
        <dbReference type="ARBA" id="ARBA00022692"/>
    </source>
</evidence>
<proteinExistence type="inferred from homology"/>
<evidence type="ECO:0000256" key="6">
    <source>
        <dbReference type="ARBA" id="ARBA00023303"/>
    </source>
</evidence>
<evidence type="ECO:0000256" key="10">
    <source>
        <dbReference type="HAMAP-Rule" id="MF_00454"/>
    </source>
</evidence>
<evidence type="ECO:0000313" key="11">
    <source>
        <dbReference type="EMBL" id="MVQ49486.1"/>
    </source>
</evidence>
<feature type="transmembrane region" description="Helical" evidence="10">
    <location>
        <begin position="28"/>
        <end position="48"/>
    </location>
</feature>
<evidence type="ECO:0000256" key="4">
    <source>
        <dbReference type="ARBA" id="ARBA00022989"/>
    </source>
</evidence>
<organism evidence="11 12">
    <name type="scientific">Nocardioides agri</name>
    <dbReference type="NCBI Taxonomy" id="2682843"/>
    <lineage>
        <taxon>Bacteria</taxon>
        <taxon>Bacillati</taxon>
        <taxon>Actinomycetota</taxon>
        <taxon>Actinomycetes</taxon>
        <taxon>Propionibacteriales</taxon>
        <taxon>Nocardioidaceae</taxon>
        <taxon>Nocardioides</taxon>
    </lineage>
</organism>
<keyword evidence="4 10" id="KW-1133">Transmembrane helix</keyword>
<dbReference type="Proteomes" id="UP000473525">
    <property type="component" value="Unassembled WGS sequence"/>
</dbReference>
<keyword evidence="6 10" id="KW-0407">Ion channel</keyword>
<feature type="binding site" evidence="10">
    <location>
        <position position="65"/>
    </location>
    <ligand>
        <name>Na(+)</name>
        <dbReference type="ChEBI" id="CHEBI:29101"/>
        <note>structural</note>
    </ligand>
</feature>